<proteinExistence type="predicted"/>
<organism evidence="1 2">
    <name type="scientific">Rhizocola hellebori</name>
    <dbReference type="NCBI Taxonomy" id="1392758"/>
    <lineage>
        <taxon>Bacteria</taxon>
        <taxon>Bacillati</taxon>
        <taxon>Actinomycetota</taxon>
        <taxon>Actinomycetes</taxon>
        <taxon>Micromonosporales</taxon>
        <taxon>Micromonosporaceae</taxon>
        <taxon>Rhizocola</taxon>
    </lineage>
</organism>
<reference evidence="1" key="1">
    <citation type="submission" date="2021-01" db="EMBL/GenBank/DDBJ databases">
        <title>Whole genome shotgun sequence of Rhizocola hellebori NBRC 109834.</title>
        <authorList>
            <person name="Komaki H."/>
            <person name="Tamura T."/>
        </authorList>
    </citation>
    <scope>NUCLEOTIDE SEQUENCE</scope>
    <source>
        <strain evidence="1">NBRC 109834</strain>
    </source>
</reference>
<dbReference type="AlphaFoldDB" id="A0A8J3Q839"/>
<evidence type="ECO:0000313" key="2">
    <source>
        <dbReference type="Proteomes" id="UP000612899"/>
    </source>
</evidence>
<dbReference type="EMBL" id="BONY01000020">
    <property type="protein sequence ID" value="GIH05595.1"/>
    <property type="molecule type" value="Genomic_DNA"/>
</dbReference>
<gene>
    <name evidence="1" type="ORF">Rhe02_36620</name>
</gene>
<accession>A0A8J3Q839</accession>
<name>A0A8J3Q839_9ACTN</name>
<dbReference type="Proteomes" id="UP000612899">
    <property type="component" value="Unassembled WGS sequence"/>
</dbReference>
<keyword evidence="2" id="KW-1185">Reference proteome</keyword>
<comment type="caution">
    <text evidence="1">The sequence shown here is derived from an EMBL/GenBank/DDBJ whole genome shotgun (WGS) entry which is preliminary data.</text>
</comment>
<protein>
    <submittedName>
        <fullName evidence="1">Uncharacterized protein</fullName>
    </submittedName>
</protein>
<evidence type="ECO:0000313" key="1">
    <source>
        <dbReference type="EMBL" id="GIH05595.1"/>
    </source>
</evidence>
<sequence>MVEDVDDTPGNSLFGFYVNCAKALLEGAASAVNGLWVSSNVKIPIKGIAGLMGGGTPTTWFNIRRNSNGFRSRPTGNSP</sequence>